<dbReference type="Pfam" id="PF01464">
    <property type="entry name" value="SLT"/>
    <property type="match status" value="2"/>
</dbReference>
<reference evidence="2" key="1">
    <citation type="submission" date="2021-01" db="UniProtKB">
        <authorList>
            <consortium name="EnsemblPlants"/>
        </authorList>
    </citation>
    <scope>IDENTIFICATION</scope>
</reference>
<feature type="domain" description="Transglycosylase SLT" evidence="1">
    <location>
        <begin position="72"/>
        <end position="179"/>
    </location>
</feature>
<accession>A0A7N0RHF8</accession>
<dbReference type="AlphaFoldDB" id="A0A7N0RHF8"/>
<organism evidence="2 3">
    <name type="scientific">Kalanchoe fedtschenkoi</name>
    <name type="common">Lavender scallops</name>
    <name type="synonym">South American air plant</name>
    <dbReference type="NCBI Taxonomy" id="63787"/>
    <lineage>
        <taxon>Eukaryota</taxon>
        <taxon>Viridiplantae</taxon>
        <taxon>Streptophyta</taxon>
        <taxon>Embryophyta</taxon>
        <taxon>Tracheophyta</taxon>
        <taxon>Spermatophyta</taxon>
        <taxon>Magnoliopsida</taxon>
        <taxon>eudicotyledons</taxon>
        <taxon>Gunneridae</taxon>
        <taxon>Pentapetalae</taxon>
        <taxon>Saxifragales</taxon>
        <taxon>Crassulaceae</taxon>
        <taxon>Kalanchoe</taxon>
    </lineage>
</organism>
<evidence type="ECO:0000313" key="2">
    <source>
        <dbReference type="EnsemblPlants" id="Kaladp0011s0499.1.v1.1"/>
    </source>
</evidence>
<dbReference type="Proteomes" id="UP000594263">
    <property type="component" value="Unplaced"/>
</dbReference>
<dbReference type="SUPFAM" id="SSF53955">
    <property type="entry name" value="Lysozyme-like"/>
    <property type="match status" value="2"/>
</dbReference>
<dbReference type="InterPro" id="IPR008258">
    <property type="entry name" value="Transglycosylase_SLT_dom_1"/>
</dbReference>
<feature type="domain" description="Transglycosylase SLT" evidence="1">
    <location>
        <begin position="312"/>
        <end position="394"/>
    </location>
</feature>
<dbReference type="OMA" id="MRQPESF"/>
<dbReference type="Gene3D" id="1.10.530.10">
    <property type="match status" value="2"/>
</dbReference>
<protein>
    <recommendedName>
        <fullName evidence="1">Transglycosylase SLT domain-containing protein</fullName>
    </recommendedName>
</protein>
<proteinExistence type="predicted"/>
<dbReference type="Gramene" id="Kaladp0011s0499.1.v1.1">
    <property type="protein sequence ID" value="Kaladp0011s0499.1.v1.1"/>
    <property type="gene ID" value="Kaladp0011s0499.v1.1"/>
</dbReference>
<evidence type="ECO:0000313" key="3">
    <source>
        <dbReference type="Proteomes" id="UP000594263"/>
    </source>
</evidence>
<dbReference type="InterPro" id="IPR023346">
    <property type="entry name" value="Lysozyme-like_dom_sf"/>
</dbReference>
<evidence type="ECO:0000259" key="1">
    <source>
        <dbReference type="Pfam" id="PF01464"/>
    </source>
</evidence>
<dbReference type="PANTHER" id="PTHR37179">
    <property type="entry name" value="TRANSGLYCOSYLASE"/>
    <property type="match status" value="1"/>
</dbReference>
<sequence length="422" mass="48211">MAISFKYWNECVEPCDLEDMWNNNEVSTEWLNAGEARGHKVHLSRDPDGQPYLTQVEMRAVAGIVIGRHFDSHIDLDMICAIAELGSDRQPLAARYDKKMKETTVGIMQVLPKNADWLAGDLGYQAYEIQGNHNLLYRPFVNVYFGIAYLKWLSNYESKGRSEEFVVRAYKGGVKRATHKSTLPYWRRYLSVKESFPSRKGNQDAPAVSKLSLLARPELQAAEGGFVYWDSKTSPEDMDDMWNHPNIVKEWIKSGEKRGKVRFSHNEEKRPYLSRQELEAVAEIILFKHFSTRNVKPAVLCALADIVSLRFVNGSGERIGIMGINYPTATWLYKDLGYKAYKVDSAEDLTRPFVSMYFGAAYLAWLSEYEGRERSPEFVVQAYLSGPKNVTYQEAGPLWLKFEEALSNYGHTKKEQGSCSVL</sequence>
<keyword evidence="3" id="KW-1185">Reference proteome</keyword>
<name>A0A7N0RHF8_KALFE</name>
<dbReference type="PANTHER" id="PTHR37179:SF1">
    <property type="entry name" value="TRANSGLYCOSYLASE"/>
    <property type="match status" value="1"/>
</dbReference>
<dbReference type="EnsemblPlants" id="Kaladp0011s0499.1.v1.1">
    <property type="protein sequence ID" value="Kaladp0011s0499.1.v1.1"/>
    <property type="gene ID" value="Kaladp0011s0499.v1.1"/>
</dbReference>